<feature type="region of interest" description="Disordered" evidence="5">
    <location>
        <begin position="501"/>
        <end position="616"/>
    </location>
</feature>
<feature type="compositionally biased region" description="Low complexity" evidence="5">
    <location>
        <begin position="1"/>
        <end position="14"/>
    </location>
</feature>
<evidence type="ECO:0000256" key="1">
    <source>
        <dbReference type="ARBA" id="ARBA00022744"/>
    </source>
</evidence>
<dbReference type="PANTHER" id="PTHR23239">
    <property type="entry name" value="INTERMEDIATE FILAMENT"/>
    <property type="match status" value="1"/>
</dbReference>
<dbReference type="OMA" id="KEVEKWY"/>
<evidence type="ECO:0000256" key="4">
    <source>
        <dbReference type="SAM" id="Coils"/>
    </source>
</evidence>
<gene>
    <name evidence="7" type="primary">LOC101943762</name>
</gene>
<name>A0A8C3FGA3_CHRPI</name>
<dbReference type="Pfam" id="PF00038">
    <property type="entry name" value="Filament"/>
    <property type="match status" value="1"/>
</dbReference>
<evidence type="ECO:0000259" key="6">
    <source>
        <dbReference type="PROSITE" id="PS51842"/>
    </source>
</evidence>
<dbReference type="PANTHER" id="PTHR23239:SF379">
    <property type="entry name" value="IF ROD DOMAIN-CONTAINING PROTEIN"/>
    <property type="match status" value="1"/>
</dbReference>
<evidence type="ECO:0000313" key="7">
    <source>
        <dbReference type="Ensembl" id="ENSCPBP00000008325.1"/>
    </source>
</evidence>
<feature type="compositionally biased region" description="Low complexity" evidence="5">
    <location>
        <begin position="42"/>
        <end position="57"/>
    </location>
</feature>
<evidence type="ECO:0000256" key="3">
    <source>
        <dbReference type="ARBA" id="ARBA00023054"/>
    </source>
</evidence>
<dbReference type="PRINTS" id="PR01248">
    <property type="entry name" value="TYPE1KERATIN"/>
</dbReference>
<feature type="coiled-coil region" evidence="4">
    <location>
        <begin position="267"/>
        <end position="294"/>
    </location>
</feature>
<feature type="compositionally biased region" description="Gly residues" evidence="5">
    <location>
        <begin position="532"/>
        <end position="541"/>
    </location>
</feature>
<dbReference type="Ensembl" id="ENSCPBT00000010016.1">
    <property type="protein sequence ID" value="ENSCPBP00000008325.1"/>
    <property type="gene ID" value="ENSCPBG00000006507.1"/>
</dbReference>
<dbReference type="Gene3D" id="1.20.5.1160">
    <property type="entry name" value="Vasodilator-stimulated phosphoprotein"/>
    <property type="match status" value="1"/>
</dbReference>
<feature type="compositionally biased region" description="Gly residues" evidence="5">
    <location>
        <begin position="567"/>
        <end position="582"/>
    </location>
</feature>
<dbReference type="Proteomes" id="UP000694380">
    <property type="component" value="Unplaced"/>
</dbReference>
<dbReference type="AlphaFoldDB" id="A0A8C3FGA3"/>
<dbReference type="FunFam" id="1.20.5.500:FF:000001">
    <property type="entry name" value="Type II keratin 23"/>
    <property type="match status" value="1"/>
</dbReference>
<dbReference type="SUPFAM" id="SSF64593">
    <property type="entry name" value="Intermediate filament protein, coiled coil region"/>
    <property type="match status" value="2"/>
</dbReference>
<feature type="compositionally biased region" description="Gly residues" evidence="5">
    <location>
        <begin position="15"/>
        <end position="41"/>
    </location>
</feature>
<feature type="coiled-coil region" evidence="4">
    <location>
        <begin position="326"/>
        <end position="453"/>
    </location>
</feature>
<evidence type="ECO:0000313" key="8">
    <source>
        <dbReference type="Proteomes" id="UP000694380"/>
    </source>
</evidence>
<dbReference type="GeneTree" id="ENSGT00940000165820"/>
<dbReference type="Gene3D" id="1.20.5.170">
    <property type="match status" value="1"/>
</dbReference>
<accession>A0A8C3FGA3</accession>
<evidence type="ECO:0000256" key="2">
    <source>
        <dbReference type="ARBA" id="ARBA00022754"/>
    </source>
</evidence>
<feature type="compositionally biased region" description="Low complexity" evidence="5">
    <location>
        <begin position="513"/>
        <end position="522"/>
    </location>
</feature>
<feature type="compositionally biased region" description="Low complexity" evidence="5">
    <location>
        <begin position="583"/>
        <end position="608"/>
    </location>
</feature>
<evidence type="ECO:0000256" key="5">
    <source>
        <dbReference type="SAM" id="MobiDB-lite"/>
    </source>
</evidence>
<dbReference type="Gene3D" id="1.20.5.500">
    <property type="entry name" value="Single helix bin"/>
    <property type="match status" value="1"/>
</dbReference>
<dbReference type="GO" id="GO:0045109">
    <property type="term" value="P:intermediate filament organization"/>
    <property type="evidence" value="ECO:0007669"/>
    <property type="project" value="TreeGrafter"/>
</dbReference>
<dbReference type="FunFam" id="1.20.5.1160:FF:000002">
    <property type="entry name" value="Type I keratin 10"/>
    <property type="match status" value="1"/>
</dbReference>
<reference evidence="7" key="1">
    <citation type="submission" date="2025-08" db="UniProtKB">
        <authorList>
            <consortium name="Ensembl"/>
        </authorList>
    </citation>
    <scope>IDENTIFICATION</scope>
</reference>
<dbReference type="PROSITE" id="PS51842">
    <property type="entry name" value="IF_ROD_2"/>
    <property type="match status" value="1"/>
</dbReference>
<protein>
    <recommendedName>
        <fullName evidence="6">IF rod domain-containing protein</fullName>
    </recommendedName>
</protein>
<organism evidence="7 8">
    <name type="scientific">Chrysemys picta bellii</name>
    <name type="common">Western painted turtle</name>
    <name type="synonym">Emys bellii</name>
    <dbReference type="NCBI Taxonomy" id="8478"/>
    <lineage>
        <taxon>Eukaryota</taxon>
        <taxon>Metazoa</taxon>
        <taxon>Chordata</taxon>
        <taxon>Craniata</taxon>
        <taxon>Vertebrata</taxon>
        <taxon>Euteleostomi</taxon>
        <taxon>Archelosauria</taxon>
        <taxon>Testudinata</taxon>
        <taxon>Testudines</taxon>
        <taxon>Cryptodira</taxon>
        <taxon>Durocryptodira</taxon>
        <taxon>Testudinoidea</taxon>
        <taxon>Emydidae</taxon>
        <taxon>Chrysemys</taxon>
    </lineage>
</organism>
<feature type="region of interest" description="Disordered" evidence="5">
    <location>
        <begin position="1"/>
        <end position="57"/>
    </location>
</feature>
<keyword evidence="3 4" id="KW-0175">Coiled coil</keyword>
<dbReference type="FunFam" id="1.20.5.170:FF:000002">
    <property type="entry name" value="Type I keratin KA11"/>
    <property type="match status" value="1"/>
</dbReference>
<feature type="domain" description="IF rod" evidence="6">
    <location>
        <begin position="156"/>
        <end position="468"/>
    </location>
</feature>
<proteinExistence type="predicted"/>
<keyword evidence="1" id="KW-0416">Keratin</keyword>
<dbReference type="InterPro" id="IPR002957">
    <property type="entry name" value="Keratin_I"/>
</dbReference>
<reference evidence="7" key="2">
    <citation type="submission" date="2025-09" db="UniProtKB">
        <authorList>
            <consortium name="Ensembl"/>
        </authorList>
    </citation>
    <scope>IDENTIFICATION</scope>
</reference>
<dbReference type="InterPro" id="IPR039008">
    <property type="entry name" value="IF_rod_dom"/>
</dbReference>
<dbReference type="GO" id="GO:0030855">
    <property type="term" value="P:epithelial cell differentiation"/>
    <property type="evidence" value="ECO:0007669"/>
    <property type="project" value="TreeGrafter"/>
</dbReference>
<sequence length="616" mass="63790">MSRSTKTTITSSSVVGGGGGGRISSGGGGGGRSSSGGGGGHSSSSTRRITSGGSFSGRSYGGGGSRCDYGGRISCGGYGGGISGGSCGGVIGGGSYGGGISGGSFGGGFGSSCGGFGGFDGGFGGGFGGGGFGGVGGFGGAGGFGGDDTGILSSNEKITMQNLNDRLASYLNKVRALEEENANLENLIKEWYLRKGPIATLKDYSRYYEEIEQLNNQIVNSSVEVNKVILNIDNTRMTIEDFKLKYETELGLRQNVEGDINGLRPLLDQLTLTRSDLELEFESLKEELISLKKNHEEELKGLQPQTSGDVNVEVNATPGYDLTEILNDLRREYEHIIENNRKEVEKWYETKISEVNHEVHSSGRDIESSTKQVTELRREYQNVEIELQSLLSTIQSLQSSLADTEGRYNIQLNQIQTIIVSVEEELASIRCEIDNQNQEYRLLLGIKNQLEQEIAQYRITREGGGYSSGGGRVIGGGGSGVRTGGSSITYGGSIGGVRGGSITGGGGSGDRTGGSSITYTGSTGRGSERGGSITGGGGSGGRTEIREGNVHYGGGGTVRGGEICSGDGTGGRTCGVTGGERISGGSSSSSHSYSSSHGHSSSQPSKSGEIYGKNLF</sequence>
<feature type="compositionally biased region" description="Gly residues" evidence="5">
    <location>
        <begin position="501"/>
        <end position="512"/>
    </location>
</feature>
<keyword evidence="8" id="KW-1185">Reference proteome</keyword>
<feature type="coiled-coil region" evidence="4">
    <location>
        <begin position="160"/>
        <end position="224"/>
    </location>
</feature>
<dbReference type="SMART" id="SM01391">
    <property type="entry name" value="Filament"/>
    <property type="match status" value="1"/>
</dbReference>
<dbReference type="GO" id="GO:0005198">
    <property type="term" value="F:structural molecule activity"/>
    <property type="evidence" value="ECO:0007669"/>
    <property type="project" value="InterPro"/>
</dbReference>
<dbReference type="GO" id="GO:0005882">
    <property type="term" value="C:intermediate filament"/>
    <property type="evidence" value="ECO:0007669"/>
    <property type="project" value="UniProtKB-KW"/>
</dbReference>
<keyword evidence="2" id="KW-0403">Intermediate filament</keyword>